<dbReference type="SUPFAM" id="SSF51735">
    <property type="entry name" value="NAD(P)-binding Rossmann-fold domains"/>
    <property type="match status" value="1"/>
</dbReference>
<feature type="region of interest" description="Disordered" evidence="1">
    <location>
        <begin position="1"/>
        <end position="22"/>
    </location>
</feature>
<evidence type="ECO:0000313" key="3">
    <source>
        <dbReference type="EMBL" id="PLC41757.1"/>
    </source>
</evidence>
<name>A0A2N4TPX6_RALPI</name>
<evidence type="ECO:0000259" key="2">
    <source>
        <dbReference type="Pfam" id="PF01370"/>
    </source>
</evidence>
<evidence type="ECO:0000256" key="1">
    <source>
        <dbReference type="SAM" id="MobiDB-lite"/>
    </source>
</evidence>
<dbReference type="PANTHER" id="PTHR48079">
    <property type="entry name" value="PROTEIN YEEZ"/>
    <property type="match status" value="1"/>
</dbReference>
<evidence type="ECO:0000313" key="4">
    <source>
        <dbReference type="Proteomes" id="UP000234456"/>
    </source>
</evidence>
<dbReference type="Proteomes" id="UP000234456">
    <property type="component" value="Unassembled WGS sequence"/>
</dbReference>
<dbReference type="GO" id="GO:0004029">
    <property type="term" value="F:aldehyde dehydrogenase (NAD+) activity"/>
    <property type="evidence" value="ECO:0007669"/>
    <property type="project" value="TreeGrafter"/>
</dbReference>
<feature type="domain" description="NAD-dependent epimerase/dehydratase" evidence="2">
    <location>
        <begin position="38"/>
        <end position="258"/>
    </location>
</feature>
<dbReference type="InterPro" id="IPR051783">
    <property type="entry name" value="NAD(P)-dependent_oxidoreduct"/>
</dbReference>
<sequence length="342" mass="37384">MVVNPAARPMVNQSVARPSNPAPRLGRPRVLIVGCGDVGQRCLTLLRSRFRVFAVTSRLEGRASLREAGAVPIVANLDDAASLQRLRGLSHRVLHLAPPPAVGNDDPRTAALLHTLAQPSPNSTATKRRILPERAHKSGGLTGRLKTRLQARAFVYASTSGVYGDAGGAWVDEARPVKPTTARAQRRVAAERRVRWFGAGGGWRTSILRIPGIYAADRLPVARLQRGTPALRTEDDVYTNHIHADDLARAVIAALFRGRPQRVVHASDASELRMGDYFDAVADARGLQRPPRISRAEAIQQIEPALLSFMSESRRLRNTRLARELRVALRYPTVADFLGSEA</sequence>
<dbReference type="GO" id="GO:0005737">
    <property type="term" value="C:cytoplasm"/>
    <property type="evidence" value="ECO:0007669"/>
    <property type="project" value="TreeGrafter"/>
</dbReference>
<comment type="caution">
    <text evidence="3">The sequence shown here is derived from an EMBL/GenBank/DDBJ whole genome shotgun (WGS) entry which is preliminary data.</text>
</comment>
<dbReference type="OrthoDB" id="9808276at2"/>
<dbReference type="Pfam" id="PF01370">
    <property type="entry name" value="Epimerase"/>
    <property type="match status" value="1"/>
</dbReference>
<gene>
    <name evidence="3" type="ORF">C0Q88_17460</name>
</gene>
<dbReference type="Gene3D" id="3.40.50.720">
    <property type="entry name" value="NAD(P)-binding Rossmann-like Domain"/>
    <property type="match status" value="1"/>
</dbReference>
<dbReference type="PANTHER" id="PTHR48079:SF6">
    <property type="entry name" value="NAD(P)-BINDING DOMAIN-CONTAINING PROTEIN-RELATED"/>
    <property type="match status" value="1"/>
</dbReference>
<dbReference type="AlphaFoldDB" id="A0A2N4TPX6"/>
<reference evidence="3 4" key="1">
    <citation type="submission" date="2017-12" db="EMBL/GenBank/DDBJ databases">
        <title>Draft genome sequence of Ralstonia pickettii 52.</title>
        <authorList>
            <person name="Zheng B."/>
        </authorList>
    </citation>
    <scope>NUCLEOTIDE SEQUENCE [LARGE SCALE GENOMIC DNA]</scope>
    <source>
        <strain evidence="3 4">52</strain>
    </source>
</reference>
<protein>
    <submittedName>
        <fullName evidence="3">NAD(P)-dependent oxidoreductase</fullName>
    </submittedName>
</protein>
<proteinExistence type="predicted"/>
<dbReference type="InterPro" id="IPR001509">
    <property type="entry name" value="Epimerase_deHydtase"/>
</dbReference>
<organism evidence="3 4">
    <name type="scientific">Ralstonia pickettii</name>
    <name type="common">Burkholderia pickettii</name>
    <dbReference type="NCBI Taxonomy" id="329"/>
    <lineage>
        <taxon>Bacteria</taxon>
        <taxon>Pseudomonadati</taxon>
        <taxon>Pseudomonadota</taxon>
        <taxon>Betaproteobacteria</taxon>
        <taxon>Burkholderiales</taxon>
        <taxon>Burkholderiaceae</taxon>
        <taxon>Ralstonia</taxon>
    </lineage>
</organism>
<accession>A0A2N4TPX6</accession>
<dbReference type="InterPro" id="IPR036291">
    <property type="entry name" value="NAD(P)-bd_dom_sf"/>
</dbReference>
<dbReference type="EMBL" id="PKQE01000004">
    <property type="protein sequence ID" value="PLC41757.1"/>
    <property type="molecule type" value="Genomic_DNA"/>
</dbReference>